<dbReference type="PANTHER" id="PTHR11727">
    <property type="entry name" value="DIMETHYLADENOSINE TRANSFERASE"/>
    <property type="match status" value="1"/>
</dbReference>
<dbReference type="OrthoDB" id="74991at2759"/>
<dbReference type="InterPro" id="IPR020596">
    <property type="entry name" value="rRNA_Ade_Mease_Trfase_CS"/>
</dbReference>
<keyword evidence="3 5" id="KW-0949">S-adenosyl-L-methionine</keyword>
<dbReference type="Pfam" id="PF00398">
    <property type="entry name" value="RrnaAD"/>
    <property type="match status" value="1"/>
</dbReference>
<dbReference type="InterPro" id="IPR029063">
    <property type="entry name" value="SAM-dependent_MTases_sf"/>
</dbReference>
<organism evidence="8 9">
    <name type="scientific">Gossypium australe</name>
    <dbReference type="NCBI Taxonomy" id="47621"/>
    <lineage>
        <taxon>Eukaryota</taxon>
        <taxon>Viridiplantae</taxon>
        <taxon>Streptophyta</taxon>
        <taxon>Embryophyta</taxon>
        <taxon>Tracheophyta</taxon>
        <taxon>Spermatophyta</taxon>
        <taxon>Magnoliopsida</taxon>
        <taxon>eudicotyledons</taxon>
        <taxon>Gunneridae</taxon>
        <taxon>Pentapetalae</taxon>
        <taxon>rosids</taxon>
        <taxon>malvids</taxon>
        <taxon>Malvales</taxon>
        <taxon>Malvaceae</taxon>
        <taxon>Malvoideae</taxon>
        <taxon>Gossypium</taxon>
    </lineage>
</organism>
<evidence type="ECO:0000256" key="6">
    <source>
        <dbReference type="RuleBase" id="RU362106"/>
    </source>
</evidence>
<dbReference type="Proteomes" id="UP000325315">
    <property type="component" value="Unassembled WGS sequence"/>
</dbReference>
<evidence type="ECO:0000256" key="1">
    <source>
        <dbReference type="ARBA" id="ARBA00022603"/>
    </source>
</evidence>
<evidence type="ECO:0000313" key="9">
    <source>
        <dbReference type="Proteomes" id="UP000325315"/>
    </source>
</evidence>
<dbReference type="SUPFAM" id="SSF53335">
    <property type="entry name" value="S-adenosyl-L-methionine-dependent methyltransferases"/>
    <property type="match status" value="1"/>
</dbReference>
<sequence length="233" mass="25792">MTTAVQLFHSLPPIASLPTATVPAAKSSAGARNQPASLHVVCASRKSRDDDYHATLKALNSKGRFPRKSLGQHYMLNPEINEQLARAANVEEGDVVLEIGPGTGSLTNVLINSGATVLAIEKDPHMVDLVRERFETTDKFKEETAVRLVESSLRTSEYRLINVFVNFYSEPEYNFRVPRKNFFPQPNVHSAFNGKRKMLRRSLQHICPSNEIERALGDAGLPTTVSFIGIGTF</sequence>
<dbReference type="InterPro" id="IPR001737">
    <property type="entry name" value="KsgA/Erm"/>
</dbReference>
<feature type="binding site" evidence="5">
    <location>
        <position position="75"/>
    </location>
    <ligand>
        <name>S-adenosyl-L-methionine</name>
        <dbReference type="ChEBI" id="CHEBI:59789"/>
    </ligand>
</feature>
<dbReference type="InterPro" id="IPR020598">
    <property type="entry name" value="rRNA_Ade_methylase_Trfase_N"/>
</dbReference>
<accession>A0A5B6W0C2</accession>
<keyword evidence="9" id="KW-1185">Reference proteome</keyword>
<reference evidence="9" key="1">
    <citation type="journal article" date="2019" name="Plant Biotechnol. J.">
        <title>Genome sequencing of the Australian wild diploid species Gossypium australe highlights disease resistance and delayed gland morphogenesis.</title>
        <authorList>
            <person name="Cai Y."/>
            <person name="Cai X."/>
            <person name="Wang Q."/>
            <person name="Wang P."/>
            <person name="Zhang Y."/>
            <person name="Cai C."/>
            <person name="Xu Y."/>
            <person name="Wang K."/>
            <person name="Zhou Z."/>
            <person name="Wang C."/>
            <person name="Geng S."/>
            <person name="Li B."/>
            <person name="Dong Q."/>
            <person name="Hou Y."/>
            <person name="Wang H."/>
            <person name="Ai P."/>
            <person name="Liu Z."/>
            <person name="Yi F."/>
            <person name="Sun M."/>
            <person name="An G."/>
            <person name="Cheng J."/>
            <person name="Zhang Y."/>
            <person name="Shi Q."/>
            <person name="Xie Y."/>
            <person name="Shi X."/>
            <person name="Chang Y."/>
            <person name="Huang F."/>
            <person name="Chen Y."/>
            <person name="Hong S."/>
            <person name="Mi L."/>
            <person name="Sun Q."/>
            <person name="Zhang L."/>
            <person name="Zhou B."/>
            <person name="Peng R."/>
            <person name="Zhang X."/>
            <person name="Liu F."/>
        </authorList>
    </citation>
    <scope>NUCLEOTIDE SEQUENCE [LARGE SCALE GENOMIC DNA]</scope>
    <source>
        <strain evidence="9">cv. PA1801</strain>
    </source>
</reference>
<dbReference type="GO" id="GO:0003723">
    <property type="term" value="F:RNA binding"/>
    <property type="evidence" value="ECO:0007669"/>
    <property type="project" value="UniProtKB-UniRule"/>
</dbReference>
<evidence type="ECO:0000256" key="3">
    <source>
        <dbReference type="ARBA" id="ARBA00022691"/>
    </source>
</evidence>
<comment type="caution">
    <text evidence="8">The sequence shown here is derived from an EMBL/GenBank/DDBJ whole genome shotgun (WGS) entry which is preliminary data.</text>
</comment>
<gene>
    <name evidence="8" type="ORF">EPI10_025516</name>
</gene>
<name>A0A5B6W0C2_9ROSI</name>
<feature type="domain" description="Ribosomal RNA adenine methylase transferase N-terminal" evidence="7">
    <location>
        <begin position="80"/>
        <end position="196"/>
    </location>
</feature>
<evidence type="ECO:0000259" key="7">
    <source>
        <dbReference type="SMART" id="SM00650"/>
    </source>
</evidence>
<feature type="binding site" evidence="5">
    <location>
        <position position="121"/>
    </location>
    <ligand>
        <name>S-adenosyl-L-methionine</name>
        <dbReference type="ChEBI" id="CHEBI:59789"/>
    </ligand>
</feature>
<comment type="similarity">
    <text evidence="5 6">Belongs to the class I-like SAM-binding methyltransferase superfamily. rRNA adenine N(6)-methyltransferase family.</text>
</comment>
<dbReference type="EC" id="2.1.1.-" evidence="6"/>
<evidence type="ECO:0000256" key="2">
    <source>
        <dbReference type="ARBA" id="ARBA00022679"/>
    </source>
</evidence>
<dbReference type="EMBL" id="SMMG02000005">
    <property type="protein sequence ID" value="KAA3475319.1"/>
    <property type="molecule type" value="Genomic_DNA"/>
</dbReference>
<dbReference type="PROSITE" id="PS51689">
    <property type="entry name" value="SAM_RNA_A_N6_MT"/>
    <property type="match status" value="1"/>
</dbReference>
<comment type="caution">
    <text evidence="5">Lacks conserved residue(s) required for the propagation of feature annotation.</text>
</comment>
<dbReference type="Gene3D" id="3.40.50.150">
    <property type="entry name" value="Vaccinia Virus protein VP39"/>
    <property type="match status" value="2"/>
</dbReference>
<dbReference type="GO" id="GO:0000179">
    <property type="term" value="F:rRNA (adenine-N6,N6-)-dimethyltransferase activity"/>
    <property type="evidence" value="ECO:0007669"/>
    <property type="project" value="UniProtKB-UniRule"/>
</dbReference>
<dbReference type="PANTHER" id="PTHR11727:SF27">
    <property type="entry name" value="RIBOSOMAL RNA SMALL SUBUNIT METHYLTRANSFERASE, CHLOROPLASTIC"/>
    <property type="match status" value="1"/>
</dbReference>
<evidence type="ECO:0000256" key="5">
    <source>
        <dbReference type="PROSITE-ProRule" id="PRU01026"/>
    </source>
</evidence>
<feature type="binding site" evidence="5">
    <location>
        <position position="73"/>
    </location>
    <ligand>
        <name>S-adenosyl-L-methionine</name>
        <dbReference type="ChEBI" id="CHEBI:59789"/>
    </ligand>
</feature>
<dbReference type="PROSITE" id="PS01131">
    <property type="entry name" value="RRNA_A_DIMETH"/>
    <property type="match status" value="1"/>
</dbReference>
<dbReference type="AlphaFoldDB" id="A0A5B6W0C2"/>
<feature type="binding site" evidence="5">
    <location>
        <position position="202"/>
    </location>
    <ligand>
        <name>S-adenosyl-L-methionine</name>
        <dbReference type="ChEBI" id="CHEBI:59789"/>
    </ligand>
</feature>
<keyword evidence="4 5" id="KW-0694">RNA-binding</keyword>
<keyword evidence="6" id="KW-0698">rRNA processing</keyword>
<evidence type="ECO:0000313" key="8">
    <source>
        <dbReference type="EMBL" id="KAA3475319.1"/>
    </source>
</evidence>
<protein>
    <recommendedName>
        <fullName evidence="6">rRNA adenine N(6)-methyltransferase</fullName>
        <ecNumber evidence="6">2.1.1.-</ecNumber>
    </recommendedName>
</protein>
<feature type="binding site" evidence="5">
    <location>
        <position position="100"/>
    </location>
    <ligand>
        <name>S-adenosyl-L-methionine</name>
        <dbReference type="ChEBI" id="CHEBI:59789"/>
    </ligand>
</feature>
<evidence type="ECO:0000256" key="4">
    <source>
        <dbReference type="ARBA" id="ARBA00022884"/>
    </source>
</evidence>
<keyword evidence="1 5" id="KW-0489">Methyltransferase</keyword>
<keyword evidence="2 5" id="KW-0808">Transferase</keyword>
<proteinExistence type="inferred from homology"/>
<dbReference type="SMART" id="SM00650">
    <property type="entry name" value="rADc"/>
    <property type="match status" value="1"/>
</dbReference>